<name>A0A1K2HUJ5_9HYPH</name>
<reference evidence="3 4" key="1">
    <citation type="submission" date="2016-11" db="EMBL/GenBank/DDBJ databases">
        <authorList>
            <person name="Jaros S."/>
            <person name="Januszkiewicz K."/>
            <person name="Wedrychowicz H."/>
        </authorList>
    </citation>
    <scope>NUCLEOTIDE SEQUENCE [LARGE SCALE GENOMIC DNA]</scope>
    <source>
        <strain evidence="3 4">ATCC 23634</strain>
    </source>
</reference>
<evidence type="ECO:0000259" key="1">
    <source>
        <dbReference type="Pfam" id="PF03033"/>
    </source>
</evidence>
<dbReference type="CDD" id="cd03784">
    <property type="entry name" value="GT1_Gtf-like"/>
    <property type="match status" value="1"/>
</dbReference>
<dbReference type="PANTHER" id="PTHR48050:SF13">
    <property type="entry name" value="STEROL 3-BETA-GLUCOSYLTRANSFERASE UGT80A2"/>
    <property type="match status" value="1"/>
</dbReference>
<dbReference type="InterPro" id="IPR050426">
    <property type="entry name" value="Glycosyltransferase_28"/>
</dbReference>
<evidence type="ECO:0000313" key="3">
    <source>
        <dbReference type="EMBL" id="SFZ81933.1"/>
    </source>
</evidence>
<evidence type="ECO:0000259" key="2">
    <source>
        <dbReference type="Pfam" id="PF06722"/>
    </source>
</evidence>
<dbReference type="InterPro" id="IPR002213">
    <property type="entry name" value="UDP_glucos_trans"/>
</dbReference>
<dbReference type="GO" id="GO:0033072">
    <property type="term" value="P:vancomycin biosynthetic process"/>
    <property type="evidence" value="ECO:0007669"/>
    <property type="project" value="UniProtKB-ARBA"/>
</dbReference>
<dbReference type="FunFam" id="3.40.50.2000:FF:000009">
    <property type="entry name" value="Sterol 3-beta-glucosyltransferase UGT80A2"/>
    <property type="match status" value="1"/>
</dbReference>
<proteinExistence type="predicted"/>
<dbReference type="GO" id="GO:0008194">
    <property type="term" value="F:UDP-glycosyltransferase activity"/>
    <property type="evidence" value="ECO:0007669"/>
    <property type="project" value="InterPro"/>
</dbReference>
<evidence type="ECO:0000313" key="4">
    <source>
        <dbReference type="Proteomes" id="UP000183447"/>
    </source>
</evidence>
<accession>A0A1K2HUJ5</accession>
<dbReference type="GO" id="GO:0016758">
    <property type="term" value="F:hexosyltransferase activity"/>
    <property type="evidence" value="ECO:0007669"/>
    <property type="project" value="InterPro"/>
</dbReference>
<keyword evidence="4" id="KW-1185">Reference proteome</keyword>
<dbReference type="Proteomes" id="UP000183447">
    <property type="component" value="Unassembled WGS sequence"/>
</dbReference>
<dbReference type="Pfam" id="PF03033">
    <property type="entry name" value="Glyco_transf_28"/>
    <property type="match status" value="1"/>
</dbReference>
<dbReference type="STRING" id="665118.SAMN02983003_0786"/>
<organism evidence="3 4">
    <name type="scientific">Devosia enhydra</name>
    <dbReference type="NCBI Taxonomy" id="665118"/>
    <lineage>
        <taxon>Bacteria</taxon>
        <taxon>Pseudomonadati</taxon>
        <taxon>Pseudomonadota</taxon>
        <taxon>Alphaproteobacteria</taxon>
        <taxon>Hyphomicrobiales</taxon>
        <taxon>Devosiaceae</taxon>
        <taxon>Devosia</taxon>
    </lineage>
</organism>
<gene>
    <name evidence="3" type="ORF">SAMN02983003_0786</name>
</gene>
<feature type="domain" description="Erythromycin biosynthesis protein CIII-like C-terminal" evidence="2">
    <location>
        <begin position="315"/>
        <end position="420"/>
    </location>
</feature>
<dbReference type="InterPro" id="IPR004276">
    <property type="entry name" value="GlycoTrans_28_N"/>
</dbReference>
<sequence>MHHSAAVGALNGMTRRVAIAAIGTMGDVAPFVALSLALQKRGFSVVLGTSADFEEFVEGHGVEFHSLGSNIQNFLRMSQFESVMSRSSLLHMPVLLREGQKILKQANREVWTLAQGADAIVFHMNTTFAIDVAEVLDIPAIMTALQPLNPTGEFPYCAYEGPPLEPLFSRTRLDPILNKLSYVVQSAQQTYNDFPRDRLRRKLLGLKRPARGGFTHNSHGQLLPALHAYSAAISPAPADWPETTTVTGFWRLEDQTGWEPPDDFRAFLERGPAPIYLGFGSMPWGAQRNTEIITKALSIWGGRAVISQGWGGLKLDELPPTVYAIARAPHTKLFNHVKAVVHHGGAGTTYAGLYAGRPTFVVPQFFDQPYWGQRVYDLGCGPRPVRLRKLTPAILAQALEDLDTETSFAAAAMALREKLLLEDGTGRAVDVIEETIADYVPLRSNAAAAALRNSA</sequence>
<dbReference type="AlphaFoldDB" id="A0A1K2HUJ5"/>
<dbReference type="EMBL" id="FPKU01000001">
    <property type="protein sequence ID" value="SFZ81933.1"/>
    <property type="molecule type" value="Genomic_DNA"/>
</dbReference>
<keyword evidence="3" id="KW-0808">Transferase</keyword>
<protein>
    <submittedName>
        <fullName evidence="3">UDP:flavonoid glycosyltransferase YjiC, YdhE family</fullName>
    </submittedName>
</protein>
<dbReference type="Gene3D" id="3.40.50.2000">
    <property type="entry name" value="Glycogen Phosphorylase B"/>
    <property type="match status" value="2"/>
</dbReference>
<dbReference type="Pfam" id="PF06722">
    <property type="entry name" value="EryCIII-like_C"/>
    <property type="match status" value="1"/>
</dbReference>
<dbReference type="PANTHER" id="PTHR48050">
    <property type="entry name" value="STEROL 3-BETA-GLUCOSYLTRANSFERASE"/>
    <property type="match status" value="1"/>
</dbReference>
<dbReference type="GO" id="GO:0005975">
    <property type="term" value="P:carbohydrate metabolic process"/>
    <property type="evidence" value="ECO:0007669"/>
    <property type="project" value="InterPro"/>
</dbReference>
<feature type="domain" description="Glycosyltransferase family 28 N-terminal" evidence="1">
    <location>
        <begin position="17"/>
        <end position="110"/>
    </location>
</feature>
<dbReference type="SUPFAM" id="SSF53756">
    <property type="entry name" value="UDP-Glycosyltransferase/glycogen phosphorylase"/>
    <property type="match status" value="1"/>
</dbReference>
<dbReference type="InterPro" id="IPR010610">
    <property type="entry name" value="EryCIII-like_C"/>
</dbReference>